<dbReference type="RefSeq" id="WP_068722389.1">
    <property type="nucleotide sequence ID" value="NZ_LSKU01000001.1"/>
</dbReference>
<dbReference type="AlphaFoldDB" id="A0A135L121"/>
<dbReference type="OrthoDB" id="1747609at2"/>
<evidence type="ECO:0000313" key="2">
    <source>
        <dbReference type="EMBL" id="KXG42690.1"/>
    </source>
</evidence>
<proteinExistence type="predicted"/>
<comment type="caution">
    <text evidence="2">The sequence shown here is derived from an EMBL/GenBank/DDBJ whole genome shotgun (WGS) entry which is preliminary data.</text>
</comment>
<evidence type="ECO:0000256" key="1">
    <source>
        <dbReference type="SAM" id="Phobius"/>
    </source>
</evidence>
<reference evidence="2 3" key="1">
    <citation type="submission" date="2016-02" db="EMBL/GenBank/DDBJ databases">
        <title>Draft Genome for Tepidibacillus decaturensis nov. sp. Strain Z9, an Anaerobic, Moderately Thermophilic and Heterotrophic Bacterium from Deep Subsurface of the Illinois Basin, USA.</title>
        <authorList>
            <person name="Dong Y."/>
            <person name="Chang J.Y."/>
            <person name="Sanford R."/>
            <person name="Fouke B.W."/>
        </authorList>
    </citation>
    <scope>NUCLEOTIDE SEQUENCE [LARGE SCALE GENOMIC DNA]</scope>
    <source>
        <strain evidence="2 3">Z9</strain>
    </source>
</reference>
<dbReference type="STRING" id="1413211.U473_00490"/>
<feature type="transmembrane region" description="Helical" evidence="1">
    <location>
        <begin position="12"/>
        <end position="32"/>
    </location>
</feature>
<evidence type="ECO:0000313" key="3">
    <source>
        <dbReference type="Proteomes" id="UP000070352"/>
    </source>
</evidence>
<accession>A0A135L121</accession>
<dbReference type="Proteomes" id="UP000070352">
    <property type="component" value="Unassembled WGS sequence"/>
</dbReference>
<keyword evidence="3" id="KW-1185">Reference proteome</keyword>
<protein>
    <submittedName>
        <fullName evidence="2">Uncharacterized protein</fullName>
    </submittedName>
</protein>
<keyword evidence="1" id="KW-1133">Transmembrane helix</keyword>
<organism evidence="2 3">
    <name type="scientific">Tepidibacillus decaturensis</name>
    <dbReference type="NCBI Taxonomy" id="1413211"/>
    <lineage>
        <taxon>Bacteria</taxon>
        <taxon>Bacillati</taxon>
        <taxon>Bacillota</taxon>
        <taxon>Bacilli</taxon>
        <taxon>Bacillales</taxon>
        <taxon>Bacillaceae</taxon>
        <taxon>Tepidibacillus</taxon>
    </lineage>
</organism>
<keyword evidence="1" id="KW-0472">Membrane</keyword>
<name>A0A135L121_9BACI</name>
<dbReference type="EMBL" id="LSKU01000001">
    <property type="protein sequence ID" value="KXG42690.1"/>
    <property type="molecule type" value="Genomic_DNA"/>
</dbReference>
<keyword evidence="1" id="KW-0812">Transmembrane</keyword>
<gene>
    <name evidence="2" type="ORF">U473_00490</name>
</gene>
<sequence>MEMDKINKALKLIEASASITGSAVGVAAGGLLAGPPGAFAGALAGASITEILKYIGSEMYDRKLSMGEREMARIGAALVYSIEKIHSNVMLGLRVREDDFFSKTDKSKLSKAEELLEGTLSKAKSCYEEKKVKYIGNIYGNLPFFAFIDSYMAYQLINFAERLTYRQLCIMAMIKKIEEYNLSQEDYRGSKQINVQLAFLLREIVELMDLNLGHVIQKNNTDSEVIFGLTDISPGRLRLNPLGNSLYLVMSLDEIEDEDINRVVSLFR</sequence>